<evidence type="ECO:0000313" key="2">
    <source>
        <dbReference type="Proteomes" id="UP000824120"/>
    </source>
</evidence>
<dbReference type="Proteomes" id="UP000824120">
    <property type="component" value="Chromosome 3"/>
</dbReference>
<organism evidence="1 2">
    <name type="scientific">Solanum commersonii</name>
    <name type="common">Commerson's wild potato</name>
    <name type="synonym">Commerson's nightshade</name>
    <dbReference type="NCBI Taxonomy" id="4109"/>
    <lineage>
        <taxon>Eukaryota</taxon>
        <taxon>Viridiplantae</taxon>
        <taxon>Streptophyta</taxon>
        <taxon>Embryophyta</taxon>
        <taxon>Tracheophyta</taxon>
        <taxon>Spermatophyta</taxon>
        <taxon>Magnoliopsida</taxon>
        <taxon>eudicotyledons</taxon>
        <taxon>Gunneridae</taxon>
        <taxon>Pentapetalae</taxon>
        <taxon>asterids</taxon>
        <taxon>lamiids</taxon>
        <taxon>Solanales</taxon>
        <taxon>Solanaceae</taxon>
        <taxon>Solanoideae</taxon>
        <taxon>Solaneae</taxon>
        <taxon>Solanum</taxon>
    </lineage>
</organism>
<comment type="caution">
    <text evidence="1">The sequence shown here is derived from an EMBL/GenBank/DDBJ whole genome shotgun (WGS) entry which is preliminary data.</text>
</comment>
<keyword evidence="2" id="KW-1185">Reference proteome</keyword>
<sequence>METIMHSYYFQGVLGIFRSENVPKESIVKIVYYFHGQSIGINTREFKMKFLLLITDVYLFVEKFFGYGNMLVQEQEDVMRV</sequence>
<reference evidence="1 2" key="1">
    <citation type="submission" date="2020-09" db="EMBL/GenBank/DDBJ databases">
        <title>De no assembly of potato wild relative species, Solanum commersonii.</title>
        <authorList>
            <person name="Cho K."/>
        </authorList>
    </citation>
    <scope>NUCLEOTIDE SEQUENCE [LARGE SCALE GENOMIC DNA]</scope>
    <source>
        <strain evidence="1">LZ3.2</strain>
        <tissue evidence="1">Leaf</tissue>
    </source>
</reference>
<dbReference type="EMBL" id="JACXVP010000003">
    <property type="protein sequence ID" value="KAG5615668.1"/>
    <property type="molecule type" value="Genomic_DNA"/>
</dbReference>
<evidence type="ECO:0000313" key="1">
    <source>
        <dbReference type="EMBL" id="KAG5615668.1"/>
    </source>
</evidence>
<name>A0A9J5ZUK1_SOLCO</name>
<protein>
    <submittedName>
        <fullName evidence="1">Uncharacterized protein</fullName>
    </submittedName>
</protein>
<dbReference type="AlphaFoldDB" id="A0A9J5ZUK1"/>
<proteinExistence type="predicted"/>
<gene>
    <name evidence="1" type="ORF">H5410_015492</name>
</gene>
<accession>A0A9J5ZUK1</accession>